<gene>
    <name evidence="3" type="ORF">INT47_000449</name>
</gene>
<feature type="transmembrane region" description="Helical" evidence="2">
    <location>
        <begin position="135"/>
        <end position="154"/>
    </location>
</feature>
<dbReference type="AlphaFoldDB" id="A0A8H7QKS5"/>
<accession>A0A8H7QKS5</accession>
<keyword evidence="2" id="KW-0472">Membrane</keyword>
<proteinExistence type="predicted"/>
<feature type="transmembrane region" description="Helical" evidence="2">
    <location>
        <begin position="105"/>
        <end position="123"/>
    </location>
</feature>
<evidence type="ECO:0000256" key="1">
    <source>
        <dbReference type="SAM" id="MobiDB-lite"/>
    </source>
</evidence>
<feature type="region of interest" description="Disordered" evidence="1">
    <location>
        <begin position="246"/>
        <end position="270"/>
    </location>
</feature>
<keyword evidence="4" id="KW-1185">Reference proteome</keyword>
<feature type="compositionally biased region" description="Polar residues" evidence="1">
    <location>
        <begin position="252"/>
        <end position="270"/>
    </location>
</feature>
<dbReference type="Proteomes" id="UP000603453">
    <property type="component" value="Unassembled WGS sequence"/>
</dbReference>
<comment type="caution">
    <text evidence="3">The sequence shown here is derived from an EMBL/GenBank/DDBJ whole genome shotgun (WGS) entry which is preliminary data.</text>
</comment>
<organism evidence="3 4">
    <name type="scientific">Mucor saturninus</name>
    <dbReference type="NCBI Taxonomy" id="64648"/>
    <lineage>
        <taxon>Eukaryota</taxon>
        <taxon>Fungi</taxon>
        <taxon>Fungi incertae sedis</taxon>
        <taxon>Mucoromycota</taxon>
        <taxon>Mucoromycotina</taxon>
        <taxon>Mucoromycetes</taxon>
        <taxon>Mucorales</taxon>
        <taxon>Mucorineae</taxon>
        <taxon>Mucoraceae</taxon>
        <taxon>Mucor</taxon>
    </lineage>
</organism>
<sequence length="359" mass="40260">MQLLCSPFTPVDLPEMIEEGGTYPAEEYEPFNYDALLAGPSDETEGSSKPPMDYFEYIARTDDHKYTLPLTYSDLVKPKSLNTSIDVVLWISVFFFTMNEAMLGWILYIFLAFVVIVGCKILLPTKYLPSLYTKSPLLFWSTLFAFLVCAPNIFNLGHKNALVPTISPWQNVGLLLPGSAQQTSDNTSVALYSGLSLVDNGMCPALASNVCLSPYYNSSASIGAIKPVSNRSIRFRQAKKTALEMSRKASLNGATKTTSQGPTKTSPSTLTTVDETKNEENAAVINKVKKEQYIFNETDNVKHLFDRYYQMELDLRTKRWHLMEELSKVESELNSVTFYTVPSKKLINARVLGNQRLLQ</sequence>
<protein>
    <submittedName>
        <fullName evidence="3">Uncharacterized protein</fullName>
    </submittedName>
</protein>
<evidence type="ECO:0000313" key="3">
    <source>
        <dbReference type="EMBL" id="KAG2194306.1"/>
    </source>
</evidence>
<keyword evidence="2" id="KW-0812">Transmembrane</keyword>
<reference evidence="3" key="1">
    <citation type="submission" date="2020-12" db="EMBL/GenBank/DDBJ databases">
        <title>Metabolic potential, ecology and presence of endohyphal bacteria is reflected in genomic diversity of Mucoromycotina.</title>
        <authorList>
            <person name="Muszewska A."/>
            <person name="Okrasinska A."/>
            <person name="Steczkiewicz K."/>
            <person name="Drgas O."/>
            <person name="Orlowska M."/>
            <person name="Perlinska-Lenart U."/>
            <person name="Aleksandrzak-Piekarczyk T."/>
            <person name="Szatraj K."/>
            <person name="Zielenkiewicz U."/>
            <person name="Pilsyk S."/>
            <person name="Malc E."/>
            <person name="Mieczkowski P."/>
            <person name="Kruszewska J.S."/>
            <person name="Biernat P."/>
            <person name="Pawlowska J."/>
        </authorList>
    </citation>
    <scope>NUCLEOTIDE SEQUENCE</scope>
    <source>
        <strain evidence="3">WA0000017839</strain>
    </source>
</reference>
<evidence type="ECO:0000313" key="4">
    <source>
        <dbReference type="Proteomes" id="UP000603453"/>
    </source>
</evidence>
<dbReference type="EMBL" id="JAEPRD010000200">
    <property type="protein sequence ID" value="KAG2194306.1"/>
    <property type="molecule type" value="Genomic_DNA"/>
</dbReference>
<keyword evidence="2" id="KW-1133">Transmembrane helix</keyword>
<evidence type="ECO:0000256" key="2">
    <source>
        <dbReference type="SAM" id="Phobius"/>
    </source>
</evidence>
<name>A0A8H7QKS5_9FUNG</name>